<evidence type="ECO:0000313" key="9">
    <source>
        <dbReference type="Proteomes" id="UP000075714"/>
    </source>
</evidence>
<dbReference type="EMBL" id="LSYV01000015">
    <property type="protein sequence ID" value="KXZ50939.1"/>
    <property type="molecule type" value="Genomic_DNA"/>
</dbReference>
<proteinExistence type="predicted"/>
<feature type="region of interest" description="Disordered" evidence="6">
    <location>
        <begin position="238"/>
        <end position="276"/>
    </location>
</feature>
<dbReference type="InterPro" id="IPR036955">
    <property type="entry name" value="AP2/ERF_dom_sf"/>
</dbReference>
<evidence type="ECO:0000256" key="6">
    <source>
        <dbReference type="SAM" id="MobiDB-lite"/>
    </source>
</evidence>
<dbReference type="Gene3D" id="3.30.730.10">
    <property type="entry name" value="AP2/ERF domain"/>
    <property type="match status" value="1"/>
</dbReference>
<dbReference type="GO" id="GO:0003700">
    <property type="term" value="F:DNA-binding transcription factor activity"/>
    <property type="evidence" value="ECO:0007669"/>
    <property type="project" value="InterPro"/>
</dbReference>
<dbReference type="Pfam" id="PF00847">
    <property type="entry name" value="AP2"/>
    <property type="match status" value="1"/>
</dbReference>
<feature type="domain" description="AP2/ERF" evidence="7">
    <location>
        <begin position="62"/>
        <end position="119"/>
    </location>
</feature>
<evidence type="ECO:0000259" key="7">
    <source>
        <dbReference type="PROSITE" id="PS51032"/>
    </source>
</evidence>
<dbReference type="FunFam" id="3.30.730.10:FF:000001">
    <property type="entry name" value="Ethylene-responsive transcription factor 2"/>
    <property type="match status" value="1"/>
</dbReference>
<dbReference type="PANTHER" id="PTHR31677">
    <property type="entry name" value="AP2 DOMAIN CLASS TRANSCRIPTION FACTOR"/>
    <property type="match status" value="1"/>
</dbReference>
<evidence type="ECO:0000256" key="3">
    <source>
        <dbReference type="ARBA" id="ARBA00023125"/>
    </source>
</evidence>
<dbReference type="AlphaFoldDB" id="A0A150GM59"/>
<dbReference type="PRINTS" id="PR00367">
    <property type="entry name" value="ETHRSPELEMNT"/>
</dbReference>
<keyword evidence="3" id="KW-0238">DNA-binding</keyword>
<accession>A0A150GM59</accession>
<keyword evidence="2" id="KW-0805">Transcription regulation</keyword>
<dbReference type="InterPro" id="IPR016177">
    <property type="entry name" value="DNA-bd_dom_sf"/>
</dbReference>
<organism evidence="8 9">
    <name type="scientific">Gonium pectorale</name>
    <name type="common">Green alga</name>
    <dbReference type="NCBI Taxonomy" id="33097"/>
    <lineage>
        <taxon>Eukaryota</taxon>
        <taxon>Viridiplantae</taxon>
        <taxon>Chlorophyta</taxon>
        <taxon>core chlorophytes</taxon>
        <taxon>Chlorophyceae</taxon>
        <taxon>CS clade</taxon>
        <taxon>Chlamydomonadales</taxon>
        <taxon>Volvocaceae</taxon>
        <taxon>Gonium</taxon>
    </lineage>
</organism>
<dbReference type="PANTHER" id="PTHR31677:SF196">
    <property type="entry name" value="ETHYLENE-RESPONSIVE TRANSCRIPTION FACTOR ERF109"/>
    <property type="match status" value="1"/>
</dbReference>
<dbReference type="Proteomes" id="UP000075714">
    <property type="component" value="Unassembled WGS sequence"/>
</dbReference>
<dbReference type="PROSITE" id="PS51032">
    <property type="entry name" value="AP2_ERF"/>
    <property type="match status" value="1"/>
</dbReference>
<evidence type="ECO:0000256" key="4">
    <source>
        <dbReference type="ARBA" id="ARBA00023163"/>
    </source>
</evidence>
<dbReference type="InterPro" id="IPR001471">
    <property type="entry name" value="AP2/ERF_dom"/>
</dbReference>
<keyword evidence="5" id="KW-0539">Nucleus</keyword>
<dbReference type="GO" id="GO:0003677">
    <property type="term" value="F:DNA binding"/>
    <property type="evidence" value="ECO:0007669"/>
    <property type="project" value="UniProtKB-KW"/>
</dbReference>
<dbReference type="SMART" id="SM00380">
    <property type="entry name" value="AP2"/>
    <property type="match status" value="1"/>
</dbReference>
<reference evidence="9" key="1">
    <citation type="journal article" date="2016" name="Nat. Commun.">
        <title>The Gonium pectorale genome demonstrates co-option of cell cycle regulation during the evolution of multicellularity.</title>
        <authorList>
            <person name="Hanschen E.R."/>
            <person name="Marriage T.N."/>
            <person name="Ferris P.J."/>
            <person name="Hamaji T."/>
            <person name="Toyoda A."/>
            <person name="Fujiyama A."/>
            <person name="Neme R."/>
            <person name="Noguchi H."/>
            <person name="Minakuchi Y."/>
            <person name="Suzuki M."/>
            <person name="Kawai-Toyooka H."/>
            <person name="Smith D.R."/>
            <person name="Sparks H."/>
            <person name="Anderson J."/>
            <person name="Bakaric R."/>
            <person name="Luria V."/>
            <person name="Karger A."/>
            <person name="Kirschner M.W."/>
            <person name="Durand P.M."/>
            <person name="Michod R.E."/>
            <person name="Nozaki H."/>
            <person name="Olson B.J."/>
        </authorList>
    </citation>
    <scope>NUCLEOTIDE SEQUENCE [LARGE SCALE GENOMIC DNA]</scope>
    <source>
        <strain evidence="9">NIES-2863</strain>
    </source>
</reference>
<comment type="subcellular location">
    <subcellularLocation>
        <location evidence="1">Nucleus</location>
    </subcellularLocation>
</comment>
<sequence>MRLMLNRHMESFQQGNSCFTEEHVAASRKRARDVDPDYEAEAATSHRFGQQVEGSGSANKVGYRGVRRRPWGSYAAEIRDAACGKRRWIGTFKTPEEAARAYDEAALALHGPRAKTNFVYDCQKQAASPNKAGVQVQHVTHRRKSDDSDCSATSIEALPAAVDLPLGMGLDLGLGLGLAPLPLPMPVALPVPMASLHELPSSPLLPPQLLPEEDAAEDSQLHLLPPYYHSLGYRSHVGQHQHSARQPVRPKREQQGEEHEGGEGLQAGEGEEGQADVRQSRLLEALVEVALLFGQRDFAMV</sequence>
<gene>
    <name evidence="8" type="ORF">GPECTOR_14g186</name>
</gene>
<dbReference type="SUPFAM" id="SSF54171">
    <property type="entry name" value="DNA-binding domain"/>
    <property type="match status" value="1"/>
</dbReference>
<keyword evidence="4" id="KW-0804">Transcription</keyword>
<name>A0A150GM59_GONPE</name>
<dbReference type="SMR" id="A0A150GM59"/>
<dbReference type="OrthoDB" id="550883at2759"/>
<dbReference type="GO" id="GO:0005634">
    <property type="term" value="C:nucleus"/>
    <property type="evidence" value="ECO:0007669"/>
    <property type="project" value="UniProtKB-SubCell"/>
</dbReference>
<evidence type="ECO:0000256" key="5">
    <source>
        <dbReference type="ARBA" id="ARBA00023242"/>
    </source>
</evidence>
<comment type="caution">
    <text evidence="8">The sequence shown here is derived from an EMBL/GenBank/DDBJ whole genome shotgun (WGS) entry which is preliminary data.</text>
</comment>
<evidence type="ECO:0000256" key="2">
    <source>
        <dbReference type="ARBA" id="ARBA00023015"/>
    </source>
</evidence>
<keyword evidence="9" id="KW-1185">Reference proteome</keyword>
<dbReference type="CDD" id="cd00018">
    <property type="entry name" value="AP2"/>
    <property type="match status" value="1"/>
</dbReference>
<feature type="compositionally biased region" description="Basic and acidic residues" evidence="6">
    <location>
        <begin position="250"/>
        <end position="262"/>
    </location>
</feature>
<dbReference type="STRING" id="33097.A0A150GM59"/>
<evidence type="ECO:0000313" key="8">
    <source>
        <dbReference type="EMBL" id="KXZ50939.1"/>
    </source>
</evidence>
<evidence type="ECO:0000256" key="1">
    <source>
        <dbReference type="ARBA" id="ARBA00004123"/>
    </source>
</evidence>
<protein>
    <recommendedName>
        <fullName evidence="7">AP2/ERF domain-containing protein</fullName>
    </recommendedName>
</protein>